<dbReference type="STRING" id="1121393.SAMN02745216_01358"/>
<organism evidence="2 3">
    <name type="scientific">Desulfatibacillum alkenivorans DSM 16219</name>
    <dbReference type="NCBI Taxonomy" id="1121393"/>
    <lineage>
        <taxon>Bacteria</taxon>
        <taxon>Pseudomonadati</taxon>
        <taxon>Thermodesulfobacteriota</taxon>
        <taxon>Desulfobacteria</taxon>
        <taxon>Desulfobacterales</taxon>
        <taxon>Desulfatibacillaceae</taxon>
        <taxon>Desulfatibacillum</taxon>
    </lineage>
</organism>
<proteinExistence type="predicted"/>
<dbReference type="EMBL" id="FQZU01000006">
    <property type="protein sequence ID" value="SHJ29602.1"/>
    <property type="molecule type" value="Genomic_DNA"/>
</dbReference>
<protein>
    <recommendedName>
        <fullName evidence="1">DUF3786 domain-containing protein</fullName>
    </recommendedName>
</protein>
<sequence>MTNPVLERIYSQFLERAETLDFIGLANRLGVEMDEDALIIPYFDSQYRVSKQSILGPDFREPAPIVKAVLCQYLTQFPQSPSPSRDWTAFRDLPEGDRFAGDFRSSVEMPLARIFTGKRLDLMTSCAAIGGLTPTEGFDYDASMVFQALPHMNLLLLFNDADETFPAKCLLLFEDNAHEILDMETLSVVAWRLAYLLFTMSGIELSEE</sequence>
<dbReference type="AlphaFoldDB" id="A0A1M6I597"/>
<keyword evidence="3" id="KW-1185">Reference proteome</keyword>
<evidence type="ECO:0000313" key="3">
    <source>
        <dbReference type="Proteomes" id="UP000183994"/>
    </source>
</evidence>
<reference evidence="3" key="1">
    <citation type="submission" date="2016-11" db="EMBL/GenBank/DDBJ databases">
        <authorList>
            <person name="Varghese N."/>
            <person name="Submissions S."/>
        </authorList>
    </citation>
    <scope>NUCLEOTIDE SEQUENCE [LARGE SCALE GENOMIC DNA]</scope>
    <source>
        <strain evidence="3">DSM 16219</strain>
    </source>
</reference>
<gene>
    <name evidence="2" type="ORF">SAMN02745216_01358</name>
</gene>
<accession>A0A1M6I597</accession>
<evidence type="ECO:0000313" key="2">
    <source>
        <dbReference type="EMBL" id="SHJ29602.1"/>
    </source>
</evidence>
<feature type="domain" description="DUF3786" evidence="1">
    <location>
        <begin position="22"/>
        <end position="194"/>
    </location>
</feature>
<name>A0A1M6I597_9BACT</name>
<evidence type="ECO:0000259" key="1">
    <source>
        <dbReference type="Pfam" id="PF12654"/>
    </source>
</evidence>
<dbReference type="InterPro" id="IPR024264">
    <property type="entry name" value="DUF3786"/>
</dbReference>
<dbReference type="Pfam" id="PF12654">
    <property type="entry name" value="DUF3786"/>
    <property type="match status" value="1"/>
</dbReference>
<dbReference type="Proteomes" id="UP000183994">
    <property type="component" value="Unassembled WGS sequence"/>
</dbReference>